<evidence type="ECO:0000256" key="1">
    <source>
        <dbReference type="SAM" id="MobiDB-lite"/>
    </source>
</evidence>
<feature type="region of interest" description="Disordered" evidence="1">
    <location>
        <begin position="88"/>
        <end position="114"/>
    </location>
</feature>
<evidence type="ECO:0000313" key="2">
    <source>
        <dbReference type="EMBL" id="CAD9040609.1"/>
    </source>
</evidence>
<reference evidence="2" key="1">
    <citation type="submission" date="2021-01" db="EMBL/GenBank/DDBJ databases">
        <authorList>
            <person name="Corre E."/>
            <person name="Pelletier E."/>
            <person name="Niang G."/>
            <person name="Scheremetjew M."/>
            <person name="Finn R."/>
            <person name="Kale V."/>
            <person name="Holt S."/>
            <person name="Cochrane G."/>
            <person name="Meng A."/>
            <person name="Brown T."/>
            <person name="Cohen L."/>
        </authorList>
    </citation>
    <scope>NUCLEOTIDE SEQUENCE</scope>
    <source>
        <strain evidence="2">NIES-381</strain>
    </source>
</reference>
<dbReference type="AlphaFoldDB" id="A0A7S1JDN0"/>
<sequence>MQAVGGHWLGQPSWLPQTFQTETPCLPTSQPIPFVRGILGDLHLVFSSIVPSAGLLSSAQTLSKRRKGCSMQRHTLLVILGDRHLHAETPTPTKAVRSFPRASRKQHQGTSRTM</sequence>
<accession>A0A7S1JDN0</accession>
<gene>
    <name evidence="2" type="ORF">EGYM00392_LOCUS51776</name>
</gene>
<protein>
    <submittedName>
        <fullName evidence="2">Uncharacterized protein</fullName>
    </submittedName>
</protein>
<dbReference type="EMBL" id="HBGA01141060">
    <property type="protein sequence ID" value="CAD9040609.1"/>
    <property type="molecule type" value="Transcribed_RNA"/>
</dbReference>
<name>A0A7S1JDN0_9EUGL</name>
<proteinExistence type="predicted"/>
<organism evidence="2">
    <name type="scientific">Eutreptiella gymnastica</name>
    <dbReference type="NCBI Taxonomy" id="73025"/>
    <lineage>
        <taxon>Eukaryota</taxon>
        <taxon>Discoba</taxon>
        <taxon>Euglenozoa</taxon>
        <taxon>Euglenida</taxon>
        <taxon>Spirocuta</taxon>
        <taxon>Euglenophyceae</taxon>
        <taxon>Eutreptiales</taxon>
        <taxon>Eutreptiaceae</taxon>
        <taxon>Eutreptiella</taxon>
    </lineage>
</organism>